<reference evidence="3 4" key="1">
    <citation type="submission" date="2019-03" db="EMBL/GenBank/DDBJ databases">
        <authorList>
            <person name="Gonzalez-Pimentel J.L."/>
        </authorList>
    </citation>
    <scope>NUCLEOTIDE SEQUENCE [LARGE SCALE GENOMIC DNA]</scope>
    <source>
        <strain evidence="3 4">JCM 31289</strain>
    </source>
</reference>
<feature type="region of interest" description="Disordered" evidence="1">
    <location>
        <begin position="86"/>
        <end position="115"/>
    </location>
</feature>
<comment type="caution">
    <text evidence="3">The sequence shown here is derived from an EMBL/GenBank/DDBJ whole genome shotgun (WGS) entry which is preliminary data.</text>
</comment>
<dbReference type="OrthoDB" id="4558679at2"/>
<evidence type="ECO:0008006" key="5">
    <source>
        <dbReference type="Google" id="ProtNLM"/>
    </source>
</evidence>
<keyword evidence="4" id="KW-1185">Reference proteome</keyword>
<evidence type="ECO:0000313" key="3">
    <source>
        <dbReference type="EMBL" id="TGB18799.1"/>
    </source>
</evidence>
<feature type="transmembrane region" description="Helical" evidence="2">
    <location>
        <begin position="62"/>
        <end position="79"/>
    </location>
</feature>
<protein>
    <recommendedName>
        <fullName evidence="5">Integral membrane protein</fullName>
    </recommendedName>
</protein>
<evidence type="ECO:0000256" key="2">
    <source>
        <dbReference type="SAM" id="Phobius"/>
    </source>
</evidence>
<keyword evidence="2" id="KW-0812">Transmembrane</keyword>
<keyword evidence="2" id="KW-1133">Transmembrane helix</keyword>
<feature type="transmembrane region" description="Helical" evidence="2">
    <location>
        <begin position="36"/>
        <end position="55"/>
    </location>
</feature>
<proteinExistence type="predicted"/>
<dbReference type="EMBL" id="SRID01000005">
    <property type="protein sequence ID" value="TGB18799.1"/>
    <property type="molecule type" value="Genomic_DNA"/>
</dbReference>
<evidence type="ECO:0000313" key="4">
    <source>
        <dbReference type="Proteomes" id="UP000297948"/>
    </source>
</evidence>
<accession>A0A4Z0HFD2</accession>
<name>A0A4Z0HFD2_9ACTN</name>
<organism evidence="3 4">
    <name type="scientific">Streptomyces palmae</name>
    <dbReference type="NCBI Taxonomy" id="1701085"/>
    <lineage>
        <taxon>Bacteria</taxon>
        <taxon>Bacillati</taxon>
        <taxon>Actinomycetota</taxon>
        <taxon>Actinomycetes</taxon>
        <taxon>Kitasatosporales</taxon>
        <taxon>Streptomycetaceae</taxon>
        <taxon>Streptomyces</taxon>
    </lineage>
</organism>
<dbReference type="Proteomes" id="UP000297948">
    <property type="component" value="Unassembled WGS sequence"/>
</dbReference>
<keyword evidence="2" id="KW-0472">Membrane</keyword>
<feature type="compositionally biased region" description="Polar residues" evidence="1">
    <location>
        <begin position="93"/>
        <end position="112"/>
    </location>
</feature>
<sequence>MTAGWWVRTVRAAVFATVCVVLAALAHTVMSGSPVSWGALAAGTVGSGGAGWALAGRERGRAVITSLVVTAQGALHWGFSLAQPTGPPAVPGNGSTRPLSMESPSTGSTTPHAGSMDMSGMDAHAHSVHVGFMGMAHASHRGHGPTVGLGHWLPIGVPSPLGMYAAHLAAAVLCGLWLGYGEHFAYRMLRASATWLTAPLRLLLILPTPCRGPRALVRRGGSSREPRRLLLVHAITSRGPPLGPAVV</sequence>
<feature type="transmembrane region" description="Helical" evidence="2">
    <location>
        <begin position="161"/>
        <end position="180"/>
    </location>
</feature>
<dbReference type="AlphaFoldDB" id="A0A4Z0HFD2"/>
<evidence type="ECO:0000256" key="1">
    <source>
        <dbReference type="SAM" id="MobiDB-lite"/>
    </source>
</evidence>
<gene>
    <name evidence="3" type="ORF">E4099_01445</name>
</gene>